<dbReference type="SUPFAM" id="SSF50249">
    <property type="entry name" value="Nucleic acid-binding proteins"/>
    <property type="match status" value="1"/>
</dbReference>
<dbReference type="GO" id="GO:0003723">
    <property type="term" value="F:RNA binding"/>
    <property type="evidence" value="ECO:0007669"/>
    <property type="project" value="InterPro"/>
</dbReference>
<evidence type="ECO:0000313" key="3">
    <source>
        <dbReference type="EMBL" id="TSH88959.1"/>
    </source>
</evidence>
<dbReference type="EMBL" id="VLTJ01000042">
    <property type="protein sequence ID" value="TSH88959.1"/>
    <property type="molecule type" value="Genomic_DNA"/>
</dbReference>
<dbReference type="OrthoDB" id="5288992at2"/>
<dbReference type="GO" id="GO:0006402">
    <property type="term" value="P:mRNA catabolic process"/>
    <property type="evidence" value="ECO:0007669"/>
    <property type="project" value="TreeGrafter"/>
</dbReference>
<reference evidence="3 4" key="1">
    <citation type="submission" date="2019-07" db="EMBL/GenBank/DDBJ databases">
        <title>Qingshengfaniella alkalisoli gen. nov., sp. nov., isolated from saline soil.</title>
        <authorList>
            <person name="Xu L."/>
            <person name="Huang X.-X."/>
            <person name="Sun J.-Q."/>
        </authorList>
    </citation>
    <scope>NUCLEOTIDE SEQUENCE [LARGE SCALE GENOMIC DNA]</scope>
    <source>
        <strain evidence="3 4">DSM 27279</strain>
    </source>
</reference>
<feature type="domain" description="RNB" evidence="2">
    <location>
        <begin position="234"/>
        <end position="515"/>
    </location>
</feature>
<keyword evidence="1" id="KW-0269">Exonuclease</keyword>
<dbReference type="InterPro" id="IPR022966">
    <property type="entry name" value="RNase_II/R_CS"/>
</dbReference>
<evidence type="ECO:0000259" key="2">
    <source>
        <dbReference type="SMART" id="SM00955"/>
    </source>
</evidence>
<name>A0A556A7U4_9BURK</name>
<gene>
    <name evidence="3" type="ORF">FOZ76_25345</name>
</gene>
<dbReference type="Proteomes" id="UP000318405">
    <property type="component" value="Unassembled WGS sequence"/>
</dbReference>
<dbReference type="PROSITE" id="PS01175">
    <property type="entry name" value="RIBONUCLEASE_II"/>
    <property type="match status" value="1"/>
</dbReference>
<dbReference type="PANTHER" id="PTHR23355">
    <property type="entry name" value="RIBONUCLEASE"/>
    <property type="match status" value="1"/>
</dbReference>
<evidence type="ECO:0000256" key="1">
    <source>
        <dbReference type="ARBA" id="ARBA00022839"/>
    </source>
</evidence>
<keyword evidence="1" id="KW-0378">Hydrolase</keyword>
<organism evidence="3 4">
    <name type="scientific">Verticiella sediminum</name>
    <dbReference type="NCBI Taxonomy" id="1247510"/>
    <lineage>
        <taxon>Bacteria</taxon>
        <taxon>Pseudomonadati</taxon>
        <taxon>Pseudomonadota</taxon>
        <taxon>Betaproteobacteria</taxon>
        <taxon>Burkholderiales</taxon>
        <taxon>Alcaligenaceae</taxon>
        <taxon>Verticiella</taxon>
    </lineage>
</organism>
<evidence type="ECO:0000313" key="4">
    <source>
        <dbReference type="Proteomes" id="UP000318405"/>
    </source>
</evidence>
<dbReference type="SMART" id="SM00955">
    <property type="entry name" value="RNB"/>
    <property type="match status" value="1"/>
</dbReference>
<dbReference type="Pfam" id="PF00773">
    <property type="entry name" value="RNB"/>
    <property type="match status" value="1"/>
</dbReference>
<dbReference type="GO" id="GO:0005829">
    <property type="term" value="C:cytosol"/>
    <property type="evidence" value="ECO:0007669"/>
    <property type="project" value="TreeGrafter"/>
</dbReference>
<proteinExistence type="predicted"/>
<dbReference type="InterPro" id="IPR050180">
    <property type="entry name" value="RNR_Ribonuclease"/>
</dbReference>
<dbReference type="PANTHER" id="PTHR23355:SF9">
    <property type="entry name" value="DIS3-LIKE EXONUCLEASE 2"/>
    <property type="match status" value="1"/>
</dbReference>
<protein>
    <submittedName>
        <fullName evidence="3">RNB domain-containing ribonuclease</fullName>
    </submittedName>
</protein>
<comment type="caution">
    <text evidence="3">The sequence shown here is derived from an EMBL/GenBank/DDBJ whole genome shotgun (WGS) entry which is preliminary data.</text>
</comment>
<dbReference type="GO" id="GO:0004527">
    <property type="term" value="F:exonuclease activity"/>
    <property type="evidence" value="ECO:0007669"/>
    <property type="project" value="UniProtKB-KW"/>
</dbReference>
<accession>A0A556A7U4</accession>
<dbReference type="AlphaFoldDB" id="A0A556A7U4"/>
<dbReference type="GO" id="GO:0004540">
    <property type="term" value="F:RNA nuclease activity"/>
    <property type="evidence" value="ECO:0007669"/>
    <property type="project" value="InterPro"/>
</dbReference>
<dbReference type="InterPro" id="IPR001900">
    <property type="entry name" value="RNase_II/R"/>
</dbReference>
<keyword evidence="1" id="KW-0540">Nuclease</keyword>
<dbReference type="InterPro" id="IPR012340">
    <property type="entry name" value="NA-bd_OB-fold"/>
</dbReference>
<dbReference type="RefSeq" id="WP_143951075.1">
    <property type="nucleotide sequence ID" value="NZ_BAABMB010000005.1"/>
</dbReference>
<keyword evidence="4" id="KW-1185">Reference proteome</keyword>
<sequence>MHVLYEDDGGFKAATIFSEAEASLQVEAASGKRSKIKKSNVVLRFANPDPATLMREAEAAGAELDPAFLWEVAPQEEFGVTDLAAEYHGHAPSAVEETALLLCLHGAPVYFHRRGRGRYRPAPPDILQAALAALEKKRLQAEQQQAWADQMLAGTLPESIARQADVLAFRPDKNSMEWKALDLACTQAQKNPVRLLLELGAWASPLALLRRRFLLEQFPKGTGFADMAAPSFAAPPAAQVRAYSFDDISTTEIDDALSVTDLAADRIRVGVHIAAPALAVSRDSELDQIARQRMSTVYMPGDKIPMQPDPVIRTFSLDEGKPVPALSLYATIDTQSGEVLETDTRLETITIAANLRHHELEPLVTEAAMEDDTRELPYAELLRPLWRGAKALLRVRETVRGRPELNNRVEYSFYVDGDPTDPESVVRIVPRQRGAPLDRMVAEYMILANSVWGGMLAQHGVPGIYRSQQMGRVRMSTHALPHEAMGVPQYAWCTSPLRRYVDLVNQQQLIAIAEHGVSARLAAPYKPKDADLFAVIGAFESKYTAYQSFQDSMERYWCLRWLRQHGVTRSDAVVVRDDVVRLADIPFYTRVAGMPMLQRGEVVALEILGMDEVELTLECRYLGDGAASALLDGAASLEVAMSATAEAGQGESPVHGPDTAV</sequence>